<evidence type="ECO:0000256" key="2">
    <source>
        <dbReference type="ARBA" id="ARBA00022723"/>
    </source>
</evidence>
<evidence type="ECO:0000313" key="5">
    <source>
        <dbReference type="EMBL" id="TQC77174.1"/>
    </source>
</evidence>
<keyword evidence="6" id="KW-1185">Reference proteome</keyword>
<evidence type="ECO:0000259" key="4">
    <source>
        <dbReference type="Pfam" id="PF07687"/>
    </source>
</evidence>
<dbReference type="InterPro" id="IPR051458">
    <property type="entry name" value="Cyt/Met_Dipeptidase"/>
</dbReference>
<evidence type="ECO:0000256" key="3">
    <source>
        <dbReference type="ARBA" id="ARBA00022801"/>
    </source>
</evidence>
<dbReference type="SUPFAM" id="SSF53187">
    <property type="entry name" value="Zn-dependent exopeptidases"/>
    <property type="match status" value="1"/>
</dbReference>
<dbReference type="InterPro" id="IPR002933">
    <property type="entry name" value="Peptidase_M20"/>
</dbReference>
<evidence type="ECO:0000313" key="6">
    <source>
        <dbReference type="Proteomes" id="UP000319715"/>
    </source>
</evidence>
<feature type="domain" description="Peptidase M20 dimerisation" evidence="4">
    <location>
        <begin position="203"/>
        <end position="355"/>
    </location>
</feature>
<dbReference type="PANTHER" id="PTHR43270:SF12">
    <property type="entry name" value="SUCCINYL-DIAMINOPIMELATE DESUCCINYLASE"/>
    <property type="match status" value="1"/>
</dbReference>
<comment type="caution">
    <text evidence="5">The sequence shown here is derived from an EMBL/GenBank/DDBJ whole genome shotgun (WGS) entry which is preliminary data.</text>
</comment>
<dbReference type="PANTHER" id="PTHR43270">
    <property type="entry name" value="BETA-ALA-HIS DIPEPTIDASE"/>
    <property type="match status" value="1"/>
</dbReference>
<organism evidence="5 6">
    <name type="scientific">Pantoea dispersa</name>
    <dbReference type="NCBI Taxonomy" id="59814"/>
    <lineage>
        <taxon>Bacteria</taxon>
        <taxon>Pseudomonadati</taxon>
        <taxon>Pseudomonadota</taxon>
        <taxon>Gammaproteobacteria</taxon>
        <taxon>Enterobacterales</taxon>
        <taxon>Erwiniaceae</taxon>
        <taxon>Pantoea</taxon>
    </lineage>
</organism>
<proteinExistence type="predicted"/>
<accession>A0ABY3A3M0</accession>
<evidence type="ECO:0000256" key="1">
    <source>
        <dbReference type="ARBA" id="ARBA00022670"/>
    </source>
</evidence>
<dbReference type="RefSeq" id="WP_141495457.1">
    <property type="nucleotide sequence ID" value="NZ_VICF01000001.1"/>
</dbReference>
<name>A0ABY3A3M0_9GAMM</name>
<dbReference type="EMBL" id="VICF01000001">
    <property type="protein sequence ID" value="TQC77174.1"/>
    <property type="molecule type" value="Genomic_DNA"/>
</dbReference>
<protein>
    <submittedName>
        <fullName evidence="5">M20 family metallopeptidase</fullName>
    </submittedName>
</protein>
<sequence>MTAQQAVQQATAYFDSGEFQRILARRVAWRTESQRDDRDAALKDYLQQEIAPQLQALGFTLQLIDNPHAAGRPFLVAVRMEDPALPTLLSYGHGDVVFGDDENWRSGLSPWQLTEEGDRWYGRGSADNKGQHCVNLAALEQVYQARGGRLGFNCKWLFEMGEEISSPGLAQLCQQQAELLQADLFIASDGPRLNAVRPTLFLGSRGAVNFRLTINARDNAYHSGNWGGLLSNPGTRLASAIATLVDAQGVLQVEALRPDSLTPQVRAILSDIEVGGMPGDPAIDTNWGEPGLTPAERLYGWNTLEVLSFLTGNPARPMNAIPGSATAVCQLRFVVGTDWQRLAQHVSAHLAQHGFHDVEVEFLRGSPATRLDPDDPLVHWVLNSMAATSGKKPALLPNLGGSLPNEVFAEILGLPTLWVPHSYPACGQHGVNEHMLKSIAREGLQIMTQLLWELGEQGTEWLAQHRSYAGGGA</sequence>
<dbReference type="InterPro" id="IPR011650">
    <property type="entry name" value="Peptidase_M20_dimer"/>
</dbReference>
<dbReference type="Gene3D" id="3.30.70.360">
    <property type="match status" value="1"/>
</dbReference>
<dbReference type="Pfam" id="PF01546">
    <property type="entry name" value="Peptidase_M20"/>
    <property type="match status" value="1"/>
</dbReference>
<keyword evidence="2" id="KW-0479">Metal-binding</keyword>
<dbReference type="Gene3D" id="3.40.630.10">
    <property type="entry name" value="Zn peptidases"/>
    <property type="match status" value="1"/>
</dbReference>
<dbReference type="NCBIfam" id="NF005478">
    <property type="entry name" value="PRK07079.1"/>
    <property type="match status" value="1"/>
</dbReference>
<keyword evidence="3" id="KW-0378">Hydrolase</keyword>
<gene>
    <name evidence="5" type="ORF">FK492_04000</name>
</gene>
<reference evidence="5 6" key="1">
    <citation type="submission" date="2019-06" db="EMBL/GenBank/DDBJ databases">
        <title>Pantoea dispersa Assembly.</title>
        <authorList>
            <person name="Wang J."/>
        </authorList>
    </citation>
    <scope>NUCLEOTIDE SEQUENCE [LARGE SCALE GENOMIC DNA]</scope>
    <source>
        <strain evidence="6">bio</strain>
    </source>
</reference>
<dbReference type="Proteomes" id="UP000319715">
    <property type="component" value="Unassembled WGS sequence"/>
</dbReference>
<keyword evidence="1" id="KW-0645">Protease</keyword>
<dbReference type="Pfam" id="PF07687">
    <property type="entry name" value="M20_dimer"/>
    <property type="match status" value="1"/>
</dbReference>